<keyword evidence="3" id="KW-0964">Secreted</keyword>
<dbReference type="PANTHER" id="PTHR33353:SF10">
    <property type="entry name" value="ENDO-BETA-1,4-GLUCANASE D"/>
    <property type="match status" value="1"/>
</dbReference>
<keyword evidence="5" id="KW-0732">Signal</keyword>
<evidence type="ECO:0000256" key="15">
    <source>
        <dbReference type="ARBA" id="ARBA00047174"/>
    </source>
</evidence>
<evidence type="ECO:0000256" key="5">
    <source>
        <dbReference type="ARBA" id="ARBA00022729"/>
    </source>
</evidence>
<keyword evidence="9" id="KW-0503">Monooxygenase</keyword>
<keyword evidence="18" id="KW-1185">Reference proteome</keyword>
<comment type="caution">
    <text evidence="17">The sequence shown here is derived from an EMBL/GenBank/DDBJ whole genome shotgun (WGS) entry which is preliminary data.</text>
</comment>
<dbReference type="Gene3D" id="2.70.50.70">
    <property type="match status" value="1"/>
</dbReference>
<keyword evidence="11" id="KW-0119">Carbohydrate metabolism</keyword>
<dbReference type="Pfam" id="PF03443">
    <property type="entry name" value="AA9"/>
    <property type="match status" value="1"/>
</dbReference>
<evidence type="ECO:0000313" key="17">
    <source>
        <dbReference type="EMBL" id="RYO83288.1"/>
    </source>
</evidence>
<accession>A0ABY0H5S7</accession>
<keyword evidence="7" id="KW-0560">Oxidoreductase</keyword>
<dbReference type="EC" id="1.14.99.56" evidence="15"/>
<evidence type="ECO:0000256" key="14">
    <source>
        <dbReference type="ARBA" id="ARBA00045077"/>
    </source>
</evidence>
<evidence type="ECO:0000256" key="6">
    <source>
        <dbReference type="ARBA" id="ARBA00023001"/>
    </source>
</evidence>
<gene>
    <name evidence="17" type="ORF">DL762_006197</name>
</gene>
<dbReference type="PANTHER" id="PTHR33353">
    <property type="entry name" value="PUTATIVE (AFU_ORTHOLOGUE AFUA_1G12560)-RELATED"/>
    <property type="match status" value="1"/>
</dbReference>
<evidence type="ECO:0000256" key="1">
    <source>
        <dbReference type="ARBA" id="ARBA00001973"/>
    </source>
</evidence>
<dbReference type="EMBL" id="QJNS01000192">
    <property type="protein sequence ID" value="RYO83288.1"/>
    <property type="molecule type" value="Genomic_DNA"/>
</dbReference>
<evidence type="ECO:0000256" key="11">
    <source>
        <dbReference type="ARBA" id="ARBA00023277"/>
    </source>
</evidence>
<comment type="cofactor">
    <cofactor evidence="1">
        <name>Cu(2+)</name>
        <dbReference type="ChEBI" id="CHEBI:29036"/>
    </cofactor>
</comment>
<evidence type="ECO:0000256" key="3">
    <source>
        <dbReference type="ARBA" id="ARBA00022525"/>
    </source>
</evidence>
<comment type="subcellular location">
    <subcellularLocation>
        <location evidence="2">Secreted</location>
    </subcellularLocation>
</comment>
<dbReference type="InterPro" id="IPR005103">
    <property type="entry name" value="AA9_LPMO"/>
</dbReference>
<sequence length="158" mass="17216">MRTIMKAITKAIATLPILESTTAHYGTTGVMSVAAGQRLSFRVEPSIQRPGPVAFYLAKAPDGEFIESFTGDGDVWFKISYDQPIFGTDILVWASESKTEVSVTIPSCIAPGQYLFRVGLVRGRETPACERICRPVAVLRAVDRIGRGTSPLQRLLKG</sequence>
<feature type="domain" description="Auxiliary Activity family 9 catalytic" evidence="16">
    <location>
        <begin position="28"/>
        <end position="119"/>
    </location>
</feature>
<keyword evidence="8" id="KW-0186">Copper</keyword>
<organism evidence="17 18">
    <name type="scientific">Monosporascus cannonballus</name>
    <dbReference type="NCBI Taxonomy" id="155416"/>
    <lineage>
        <taxon>Eukaryota</taxon>
        <taxon>Fungi</taxon>
        <taxon>Dikarya</taxon>
        <taxon>Ascomycota</taxon>
        <taxon>Pezizomycotina</taxon>
        <taxon>Sordariomycetes</taxon>
        <taxon>Xylariomycetidae</taxon>
        <taxon>Xylariales</taxon>
        <taxon>Xylariales incertae sedis</taxon>
        <taxon>Monosporascus</taxon>
    </lineage>
</organism>
<proteinExistence type="inferred from homology"/>
<evidence type="ECO:0000256" key="12">
    <source>
        <dbReference type="ARBA" id="ARBA00023326"/>
    </source>
</evidence>
<evidence type="ECO:0000256" key="4">
    <source>
        <dbReference type="ARBA" id="ARBA00022723"/>
    </source>
</evidence>
<reference evidence="17 18" key="1">
    <citation type="submission" date="2018-06" db="EMBL/GenBank/DDBJ databases">
        <title>Complete Genomes of Monosporascus.</title>
        <authorList>
            <person name="Robinson A.J."/>
            <person name="Natvig D.O."/>
        </authorList>
    </citation>
    <scope>NUCLEOTIDE SEQUENCE [LARGE SCALE GENOMIC DNA]</scope>
    <source>
        <strain evidence="17 18">CBS 609.92</strain>
    </source>
</reference>
<evidence type="ECO:0000256" key="9">
    <source>
        <dbReference type="ARBA" id="ARBA00023033"/>
    </source>
</evidence>
<dbReference type="InterPro" id="IPR049892">
    <property type="entry name" value="AA9"/>
</dbReference>
<keyword evidence="12" id="KW-0624">Polysaccharide degradation</keyword>
<dbReference type="Proteomes" id="UP000294003">
    <property type="component" value="Unassembled WGS sequence"/>
</dbReference>
<protein>
    <recommendedName>
        <fullName evidence="15">lytic cellulose monooxygenase (C4-dehydrogenating)</fullName>
        <ecNumber evidence="15">1.14.99.56</ecNumber>
    </recommendedName>
</protein>
<name>A0ABY0H5S7_9PEZI</name>
<evidence type="ECO:0000256" key="13">
    <source>
        <dbReference type="ARBA" id="ARBA00044502"/>
    </source>
</evidence>
<evidence type="ECO:0000259" key="16">
    <source>
        <dbReference type="Pfam" id="PF03443"/>
    </source>
</evidence>
<evidence type="ECO:0000256" key="10">
    <source>
        <dbReference type="ARBA" id="ARBA00023157"/>
    </source>
</evidence>
<keyword evidence="4" id="KW-0479">Metal-binding</keyword>
<evidence type="ECO:0000256" key="7">
    <source>
        <dbReference type="ARBA" id="ARBA00023002"/>
    </source>
</evidence>
<keyword evidence="6" id="KW-0136">Cellulose degradation</keyword>
<keyword evidence="10" id="KW-1015">Disulfide bond</keyword>
<evidence type="ECO:0000256" key="2">
    <source>
        <dbReference type="ARBA" id="ARBA00004613"/>
    </source>
</evidence>
<evidence type="ECO:0000313" key="18">
    <source>
        <dbReference type="Proteomes" id="UP000294003"/>
    </source>
</evidence>
<comment type="catalytic activity">
    <reaction evidence="14">
        <text>[(1-&gt;4)-beta-D-glucosyl]n+m + reduced acceptor + O2 = 4-dehydro-beta-D-glucosyl-[(1-&gt;4)-beta-D-glucosyl]n-1 + [(1-&gt;4)-beta-D-glucosyl]m + acceptor + H2O.</text>
        <dbReference type="EC" id="1.14.99.56"/>
    </reaction>
</comment>
<evidence type="ECO:0000256" key="8">
    <source>
        <dbReference type="ARBA" id="ARBA00023008"/>
    </source>
</evidence>
<comment type="similarity">
    <text evidence="13">Belongs to the polysaccharide monooxygenase AA9 family.</text>
</comment>